<evidence type="ECO:0000256" key="4">
    <source>
        <dbReference type="ARBA" id="ARBA00022692"/>
    </source>
</evidence>
<proteinExistence type="inferred from homology"/>
<comment type="subcellular location">
    <subcellularLocation>
        <location evidence="1">Membrane</location>
        <topology evidence="1">Multi-pass membrane protein</topology>
    </subcellularLocation>
</comment>
<comment type="caution">
    <text evidence="8">The sequence shown here is derived from an EMBL/GenBank/DDBJ whole genome shotgun (WGS) entry which is preliminary data.</text>
</comment>
<feature type="transmembrane region" description="Helical" evidence="7">
    <location>
        <begin position="101"/>
        <end position="126"/>
    </location>
</feature>
<keyword evidence="3" id="KW-0813">Transport</keyword>
<feature type="transmembrane region" description="Helical" evidence="7">
    <location>
        <begin position="30"/>
        <end position="46"/>
    </location>
</feature>
<feature type="transmembrane region" description="Helical" evidence="7">
    <location>
        <begin position="163"/>
        <end position="183"/>
    </location>
</feature>
<protein>
    <submittedName>
        <fullName evidence="8">Uncharacterized protein</fullName>
    </submittedName>
</protein>
<evidence type="ECO:0000313" key="9">
    <source>
        <dbReference type="Proteomes" id="UP000663860"/>
    </source>
</evidence>
<evidence type="ECO:0000256" key="1">
    <source>
        <dbReference type="ARBA" id="ARBA00004141"/>
    </source>
</evidence>
<feature type="transmembrane region" description="Helical" evidence="7">
    <location>
        <begin position="393"/>
        <end position="413"/>
    </location>
</feature>
<evidence type="ECO:0000256" key="2">
    <source>
        <dbReference type="ARBA" id="ARBA00007965"/>
    </source>
</evidence>
<sequence>MNSLNNRDKQINTIPIEETTDDISKDYKEIYWRILFLNLVVFWAYQSLISAQNYYIKYFPNDHIDFWGTVSCGTTMLICHIIQLIFGFYKYGFTKRIIPGYIGYIIMAILVMSWKNSIVLIVAFGFVGGINTLTESPIYGIAGLFPIGSFTQAVQVGAGLAGFLNVIVNTLIRLIVLLVHSHIDHDQLSFYIFMGVLIILCLLAIYVYYSLMNIPSMKIRIKQQMTSFECKTRNENIELHFIKNELSFWSLTKILKIHLLILIYVFFITLLLWPGIPCNATNNGWFKYNGHSWWCSPFIIGTFNLGDLIGRILAMKVHKYFSKNICLFLSILRTLFILIIFFRHSIDNILLLVLITLLGITNGLVATVTFMVRPPTIVGVNNCEKAAYLMTTALYFGIASGSIVAAILAVTHVL</sequence>
<dbReference type="PANTHER" id="PTHR10332">
    <property type="entry name" value="EQUILIBRATIVE NUCLEOSIDE TRANSPORTER"/>
    <property type="match status" value="1"/>
</dbReference>
<feature type="transmembrane region" description="Helical" evidence="7">
    <location>
        <begin position="257"/>
        <end position="276"/>
    </location>
</feature>
<reference evidence="8" key="1">
    <citation type="submission" date="2021-02" db="EMBL/GenBank/DDBJ databases">
        <authorList>
            <person name="Nowell W R."/>
        </authorList>
    </citation>
    <scope>NUCLEOTIDE SEQUENCE</scope>
</reference>
<feature type="transmembrane region" description="Helical" evidence="7">
    <location>
        <begin position="325"/>
        <end position="343"/>
    </location>
</feature>
<keyword evidence="6 7" id="KW-0472">Membrane</keyword>
<feature type="transmembrane region" description="Helical" evidence="7">
    <location>
        <begin position="66"/>
        <end position="89"/>
    </location>
</feature>
<evidence type="ECO:0000256" key="7">
    <source>
        <dbReference type="SAM" id="Phobius"/>
    </source>
</evidence>
<dbReference type="PANTHER" id="PTHR10332:SF10">
    <property type="entry name" value="EQUILIBRATIVE NUCLEOSIDE TRANSPORTER 4"/>
    <property type="match status" value="1"/>
</dbReference>
<dbReference type="InterPro" id="IPR002259">
    <property type="entry name" value="Eqnu_transpt"/>
</dbReference>
<gene>
    <name evidence="8" type="ORF">IZO911_LOCUS42370</name>
</gene>
<dbReference type="Proteomes" id="UP000663860">
    <property type="component" value="Unassembled WGS sequence"/>
</dbReference>
<keyword evidence="4 7" id="KW-0812">Transmembrane</keyword>
<dbReference type="SUPFAM" id="SSF103473">
    <property type="entry name" value="MFS general substrate transporter"/>
    <property type="match status" value="1"/>
</dbReference>
<feature type="transmembrane region" description="Helical" evidence="7">
    <location>
        <begin position="189"/>
        <end position="211"/>
    </location>
</feature>
<evidence type="ECO:0000256" key="5">
    <source>
        <dbReference type="ARBA" id="ARBA00022989"/>
    </source>
</evidence>
<dbReference type="InterPro" id="IPR036259">
    <property type="entry name" value="MFS_trans_sf"/>
</dbReference>
<organism evidence="8 9">
    <name type="scientific">Adineta steineri</name>
    <dbReference type="NCBI Taxonomy" id="433720"/>
    <lineage>
        <taxon>Eukaryota</taxon>
        <taxon>Metazoa</taxon>
        <taxon>Spiralia</taxon>
        <taxon>Gnathifera</taxon>
        <taxon>Rotifera</taxon>
        <taxon>Eurotatoria</taxon>
        <taxon>Bdelloidea</taxon>
        <taxon>Adinetida</taxon>
        <taxon>Adinetidae</taxon>
        <taxon>Adineta</taxon>
    </lineage>
</organism>
<dbReference type="EMBL" id="CAJNOE010001797">
    <property type="protein sequence ID" value="CAF1451131.1"/>
    <property type="molecule type" value="Genomic_DNA"/>
</dbReference>
<name>A0A815PMT8_9BILA</name>
<feature type="transmembrane region" description="Helical" evidence="7">
    <location>
        <begin position="349"/>
        <end position="372"/>
    </location>
</feature>
<evidence type="ECO:0000313" key="8">
    <source>
        <dbReference type="EMBL" id="CAF1451131.1"/>
    </source>
</evidence>
<keyword evidence="5 7" id="KW-1133">Transmembrane helix</keyword>
<accession>A0A815PMT8</accession>
<dbReference type="GO" id="GO:0005886">
    <property type="term" value="C:plasma membrane"/>
    <property type="evidence" value="ECO:0007669"/>
    <property type="project" value="TreeGrafter"/>
</dbReference>
<evidence type="ECO:0000256" key="3">
    <source>
        <dbReference type="ARBA" id="ARBA00022448"/>
    </source>
</evidence>
<comment type="similarity">
    <text evidence="2">Belongs to the SLC29A/ENT transporter (TC 2.A.57) family.</text>
</comment>
<dbReference type="GO" id="GO:0005337">
    <property type="term" value="F:nucleoside transmembrane transporter activity"/>
    <property type="evidence" value="ECO:0007669"/>
    <property type="project" value="InterPro"/>
</dbReference>
<dbReference type="AlphaFoldDB" id="A0A815PMT8"/>
<evidence type="ECO:0000256" key="6">
    <source>
        <dbReference type="ARBA" id="ARBA00023136"/>
    </source>
</evidence>